<dbReference type="AlphaFoldDB" id="A0A7W9NLP9"/>
<dbReference type="InterPro" id="IPR011576">
    <property type="entry name" value="Pyridox_Oxase_N"/>
</dbReference>
<protein>
    <recommendedName>
        <fullName evidence="1">Pyridoxamine 5'-phosphate oxidase N-terminal domain-containing protein</fullName>
    </recommendedName>
</protein>
<dbReference type="RefSeq" id="WP_184869479.1">
    <property type="nucleotide sequence ID" value="NZ_BAAAWY010000011.1"/>
</dbReference>
<dbReference type="EMBL" id="JACHIR010000002">
    <property type="protein sequence ID" value="MBB5897009.1"/>
    <property type="molecule type" value="Genomic_DNA"/>
</dbReference>
<dbReference type="Proteomes" id="UP000585638">
    <property type="component" value="Unassembled WGS sequence"/>
</dbReference>
<evidence type="ECO:0000313" key="2">
    <source>
        <dbReference type="EMBL" id="MBB5897009.1"/>
    </source>
</evidence>
<organism evidence="2 3">
    <name type="scientific">Kutzneria kofuensis</name>
    <dbReference type="NCBI Taxonomy" id="103725"/>
    <lineage>
        <taxon>Bacteria</taxon>
        <taxon>Bacillati</taxon>
        <taxon>Actinomycetota</taxon>
        <taxon>Actinomycetes</taxon>
        <taxon>Pseudonocardiales</taxon>
        <taxon>Pseudonocardiaceae</taxon>
        <taxon>Kutzneria</taxon>
    </lineage>
</organism>
<dbReference type="InterPro" id="IPR012349">
    <property type="entry name" value="Split_barrel_FMN-bd"/>
</dbReference>
<name>A0A7W9NLP9_9PSEU</name>
<dbReference type="Pfam" id="PF01243">
    <property type="entry name" value="PNPOx_N"/>
    <property type="match status" value="1"/>
</dbReference>
<evidence type="ECO:0000259" key="1">
    <source>
        <dbReference type="Pfam" id="PF01243"/>
    </source>
</evidence>
<feature type="domain" description="Pyridoxamine 5'-phosphate oxidase N-terminal" evidence="1">
    <location>
        <begin position="3"/>
        <end position="91"/>
    </location>
</feature>
<dbReference type="SUPFAM" id="SSF50475">
    <property type="entry name" value="FMN-binding split barrel"/>
    <property type="match status" value="1"/>
</dbReference>
<reference evidence="2 3" key="1">
    <citation type="submission" date="2020-08" db="EMBL/GenBank/DDBJ databases">
        <title>Sequencing the genomes of 1000 actinobacteria strains.</title>
        <authorList>
            <person name="Klenk H.-P."/>
        </authorList>
    </citation>
    <scope>NUCLEOTIDE SEQUENCE [LARGE SCALE GENOMIC DNA]</scope>
    <source>
        <strain evidence="2 3">DSM 43851</strain>
    </source>
</reference>
<keyword evidence="3" id="KW-1185">Reference proteome</keyword>
<proteinExistence type="predicted"/>
<accession>A0A7W9NLP9</accession>
<gene>
    <name evidence="2" type="ORF">BJ998_008268</name>
</gene>
<dbReference type="Gene3D" id="2.30.110.10">
    <property type="entry name" value="Electron Transport, Fmn-binding Protein, Chain A"/>
    <property type="match status" value="1"/>
</dbReference>
<sequence>MELPEEVTDVFERTLSCEMTTLSRTGPVTWPMVAMWKPEDSEFVLVTGVALPRKLHNLHRDNRIGLLFSDFTGSGLVNPPQVLVQGRATVPDELLTIEGLEDFWDFIFRRRPSFADEYALDTEQQQQLHPGLVWRIRVTVTPERVWAFRRDGAGTQNLERVA</sequence>
<evidence type="ECO:0000313" key="3">
    <source>
        <dbReference type="Proteomes" id="UP000585638"/>
    </source>
</evidence>
<comment type="caution">
    <text evidence="2">The sequence shown here is derived from an EMBL/GenBank/DDBJ whole genome shotgun (WGS) entry which is preliminary data.</text>
</comment>